<dbReference type="InterPro" id="IPR011032">
    <property type="entry name" value="GroES-like_sf"/>
</dbReference>
<evidence type="ECO:0000259" key="1">
    <source>
        <dbReference type="SMART" id="SM00829"/>
    </source>
</evidence>
<dbReference type="InterPro" id="IPR047122">
    <property type="entry name" value="Trans-enoyl_RdTase-like"/>
</dbReference>
<dbReference type="InterPro" id="IPR013154">
    <property type="entry name" value="ADH-like_N"/>
</dbReference>
<evidence type="ECO:0000313" key="2">
    <source>
        <dbReference type="EMBL" id="THU80851.1"/>
    </source>
</evidence>
<gene>
    <name evidence="2" type="ORF">K435DRAFT_785290</name>
</gene>
<keyword evidence="3" id="KW-1185">Reference proteome</keyword>
<dbReference type="InterPro" id="IPR020843">
    <property type="entry name" value="ER"/>
</dbReference>
<dbReference type="InterPro" id="IPR036291">
    <property type="entry name" value="NAD(P)-bd_dom_sf"/>
</dbReference>
<dbReference type="AlphaFoldDB" id="A0A4S8KY97"/>
<dbReference type="CDD" id="cd08249">
    <property type="entry name" value="enoyl_reductase_like"/>
    <property type="match status" value="1"/>
</dbReference>
<dbReference type="EMBL" id="ML179864">
    <property type="protein sequence ID" value="THU80851.1"/>
    <property type="molecule type" value="Genomic_DNA"/>
</dbReference>
<name>A0A4S8KY97_DENBC</name>
<protein>
    <submittedName>
        <fullName evidence="2">GroES-like protein</fullName>
    </submittedName>
</protein>
<dbReference type="SUPFAM" id="SSF50129">
    <property type="entry name" value="GroES-like"/>
    <property type="match status" value="1"/>
</dbReference>
<dbReference type="Gene3D" id="3.40.50.720">
    <property type="entry name" value="NAD(P)-binding Rossmann-like Domain"/>
    <property type="match status" value="1"/>
</dbReference>
<accession>A0A4S8KY97</accession>
<evidence type="ECO:0000313" key="3">
    <source>
        <dbReference type="Proteomes" id="UP000297245"/>
    </source>
</evidence>
<sequence>MDIPSSMKAIVSTGEGDKVQLKTVPVPKPGPGQILVKVIAAAQNPSEWMKLSFIARTSTPDIPIGHDFAGIVVAIGPDVPSGLRTVGERVAGFVNGCLSPELGGTFAEYTLADAHIIISIPETLGFEEASTLGLAGFTACQLLWQSMSLANPLEPAPESFPILIWGGSTTVGQYAIQLSKLSNLQAISTSSPSHHQLLESLGAEQVFDYRDTEVTRKIKQASATDDDGKPIAMTHAVDCVATEETVQRICECFLGEEENGEIAMVLDVELPEKSKGKVRTDFPFVYTLLGKPIPTNILPPQYHFPSMPQHFELGKRFASLLTRLLDEGKLKTVPVKLVPNGLEADVGYWIEYQKEGKVRGEKIVYRIGSDVKGM</sequence>
<organism evidence="2 3">
    <name type="scientific">Dendrothele bispora (strain CBS 962.96)</name>
    <dbReference type="NCBI Taxonomy" id="1314807"/>
    <lineage>
        <taxon>Eukaryota</taxon>
        <taxon>Fungi</taxon>
        <taxon>Dikarya</taxon>
        <taxon>Basidiomycota</taxon>
        <taxon>Agaricomycotina</taxon>
        <taxon>Agaricomycetes</taxon>
        <taxon>Agaricomycetidae</taxon>
        <taxon>Agaricales</taxon>
        <taxon>Agaricales incertae sedis</taxon>
        <taxon>Dendrothele</taxon>
    </lineage>
</organism>
<dbReference type="PANTHER" id="PTHR45348:SF2">
    <property type="entry name" value="ZINC-TYPE ALCOHOL DEHYDROGENASE-LIKE PROTEIN C2E1P3.01"/>
    <property type="match status" value="1"/>
</dbReference>
<dbReference type="Gene3D" id="3.90.180.10">
    <property type="entry name" value="Medium-chain alcohol dehydrogenases, catalytic domain"/>
    <property type="match status" value="1"/>
</dbReference>
<reference evidence="2 3" key="1">
    <citation type="journal article" date="2019" name="Nat. Ecol. Evol.">
        <title>Megaphylogeny resolves global patterns of mushroom evolution.</title>
        <authorList>
            <person name="Varga T."/>
            <person name="Krizsan K."/>
            <person name="Foldi C."/>
            <person name="Dima B."/>
            <person name="Sanchez-Garcia M."/>
            <person name="Sanchez-Ramirez S."/>
            <person name="Szollosi G.J."/>
            <person name="Szarkandi J.G."/>
            <person name="Papp V."/>
            <person name="Albert L."/>
            <person name="Andreopoulos W."/>
            <person name="Angelini C."/>
            <person name="Antonin V."/>
            <person name="Barry K.W."/>
            <person name="Bougher N.L."/>
            <person name="Buchanan P."/>
            <person name="Buyck B."/>
            <person name="Bense V."/>
            <person name="Catcheside P."/>
            <person name="Chovatia M."/>
            <person name="Cooper J."/>
            <person name="Damon W."/>
            <person name="Desjardin D."/>
            <person name="Finy P."/>
            <person name="Geml J."/>
            <person name="Haridas S."/>
            <person name="Hughes K."/>
            <person name="Justo A."/>
            <person name="Karasinski D."/>
            <person name="Kautmanova I."/>
            <person name="Kiss B."/>
            <person name="Kocsube S."/>
            <person name="Kotiranta H."/>
            <person name="LaButti K.M."/>
            <person name="Lechner B.E."/>
            <person name="Liimatainen K."/>
            <person name="Lipzen A."/>
            <person name="Lukacs Z."/>
            <person name="Mihaltcheva S."/>
            <person name="Morgado L.N."/>
            <person name="Niskanen T."/>
            <person name="Noordeloos M.E."/>
            <person name="Ohm R.A."/>
            <person name="Ortiz-Santana B."/>
            <person name="Ovrebo C."/>
            <person name="Racz N."/>
            <person name="Riley R."/>
            <person name="Savchenko A."/>
            <person name="Shiryaev A."/>
            <person name="Soop K."/>
            <person name="Spirin V."/>
            <person name="Szebenyi C."/>
            <person name="Tomsovsky M."/>
            <person name="Tulloss R.E."/>
            <person name="Uehling J."/>
            <person name="Grigoriev I.V."/>
            <person name="Vagvolgyi C."/>
            <person name="Papp T."/>
            <person name="Martin F.M."/>
            <person name="Miettinen O."/>
            <person name="Hibbett D.S."/>
            <person name="Nagy L.G."/>
        </authorList>
    </citation>
    <scope>NUCLEOTIDE SEQUENCE [LARGE SCALE GENOMIC DNA]</scope>
    <source>
        <strain evidence="2 3">CBS 962.96</strain>
    </source>
</reference>
<dbReference type="GO" id="GO:0016651">
    <property type="term" value="F:oxidoreductase activity, acting on NAD(P)H"/>
    <property type="evidence" value="ECO:0007669"/>
    <property type="project" value="InterPro"/>
</dbReference>
<proteinExistence type="predicted"/>
<dbReference type="SUPFAM" id="SSF51735">
    <property type="entry name" value="NAD(P)-binding Rossmann-fold domains"/>
    <property type="match status" value="1"/>
</dbReference>
<dbReference type="Pfam" id="PF08240">
    <property type="entry name" value="ADH_N"/>
    <property type="match status" value="1"/>
</dbReference>
<dbReference type="SMART" id="SM00829">
    <property type="entry name" value="PKS_ER"/>
    <property type="match status" value="1"/>
</dbReference>
<dbReference type="Proteomes" id="UP000297245">
    <property type="component" value="Unassembled WGS sequence"/>
</dbReference>
<dbReference type="OrthoDB" id="3233595at2759"/>
<dbReference type="PANTHER" id="PTHR45348">
    <property type="entry name" value="HYPOTHETICAL OXIDOREDUCTASE (EUROFUNG)"/>
    <property type="match status" value="1"/>
</dbReference>
<feature type="domain" description="Enoyl reductase (ER)" evidence="1">
    <location>
        <begin position="14"/>
        <end position="364"/>
    </location>
</feature>